<dbReference type="PRINTS" id="PR00207">
    <property type="entry name" value="FLAGELLIN"/>
</dbReference>
<organism evidence="6 7">
    <name type="scientific">Occallatibacter riparius</name>
    <dbReference type="NCBI Taxonomy" id="1002689"/>
    <lineage>
        <taxon>Bacteria</taxon>
        <taxon>Pseudomonadati</taxon>
        <taxon>Acidobacteriota</taxon>
        <taxon>Terriglobia</taxon>
        <taxon>Terriglobales</taxon>
        <taxon>Acidobacteriaceae</taxon>
        <taxon>Occallatibacter</taxon>
    </lineage>
</organism>
<accession>A0A9J7BK15</accession>
<gene>
    <name evidence="6" type="ORF">MOP44_22035</name>
</gene>
<dbReference type="PANTHER" id="PTHR42792:SF2">
    <property type="entry name" value="FLAGELLIN"/>
    <property type="match status" value="1"/>
</dbReference>
<dbReference type="Gene3D" id="1.20.1330.10">
    <property type="entry name" value="f41 fragment of flagellin, N-terminal domain"/>
    <property type="match status" value="2"/>
</dbReference>
<protein>
    <recommendedName>
        <fullName evidence="3">Flagellin</fullName>
    </recommendedName>
</protein>
<dbReference type="InterPro" id="IPR001492">
    <property type="entry name" value="Flagellin"/>
</dbReference>
<dbReference type="InterPro" id="IPR001029">
    <property type="entry name" value="Flagellin_N"/>
</dbReference>
<keyword evidence="7" id="KW-1185">Reference proteome</keyword>
<dbReference type="InterPro" id="IPR046358">
    <property type="entry name" value="Flagellin_C"/>
</dbReference>
<evidence type="ECO:0000259" key="5">
    <source>
        <dbReference type="Pfam" id="PF00700"/>
    </source>
</evidence>
<dbReference type="PANTHER" id="PTHR42792">
    <property type="entry name" value="FLAGELLIN"/>
    <property type="match status" value="1"/>
</dbReference>
<dbReference type="EMBL" id="CP093313">
    <property type="protein sequence ID" value="UWZ83236.1"/>
    <property type="molecule type" value="Genomic_DNA"/>
</dbReference>
<dbReference type="AlphaFoldDB" id="A0A9J7BK15"/>
<name>A0A9J7BK15_9BACT</name>
<dbReference type="Pfam" id="PF00669">
    <property type="entry name" value="Flagellin_N"/>
    <property type="match status" value="1"/>
</dbReference>
<sequence>MSLGVLNNLSAMYAAHNLNNTNNNLSKTLQQLSSGSKINSGADDAAGLSLVNGLQANATALAQSQTNAQEGVGLLQVADGALSQVTNLLNRAVTLATEVSNGTLNGSQQSAANQEYQSILSEINNIGSTTSYNQRQVFGSTTSIYTGDSSTSSASIDKLSISSLSSASIGDTNGAMAYSDGKDNLFIDLSTAGKNAALTDSLSAGGATSITVNYMTTGANNSAVSAQATISVGAGTNYANTVGGLISAINDSGTGLSASFTTAAQAGSAAKAASHNAGGVDTGIQITGAKIGTGTNAGALGGFTLTKVGAQTAAQMASLDTLSGTITVAGHSIDLATGNGGSNFTMDTLTTYINQQGWGVTASEDLSGATAIMSMKSSNPTTTVDLTNLAAATDTKSLQTQASYVKFAVNASIGDTGTGAAAQAGVVDTNGTGGTATISYSASAGQDLSSTNLSNQTNAQSALTALNGAIAAVAAQDGYIGAQINTLNAVSNVMSTQQQNIVAAQDAVQATDYATAASNMSKYQILSQTGISALAQANSMQQEVTKLLQ</sequence>
<dbReference type="GO" id="GO:0009288">
    <property type="term" value="C:bacterial-type flagellum"/>
    <property type="evidence" value="ECO:0007669"/>
    <property type="project" value="UniProtKB-SubCell"/>
</dbReference>
<evidence type="ECO:0000256" key="1">
    <source>
        <dbReference type="ARBA" id="ARBA00005709"/>
    </source>
</evidence>
<comment type="subcellular location">
    <subcellularLocation>
        <location evidence="3">Secreted</location>
    </subcellularLocation>
    <subcellularLocation>
        <location evidence="3">Bacterial flagellum</location>
    </subcellularLocation>
</comment>
<dbReference type="KEGG" id="orp:MOP44_22035"/>
<evidence type="ECO:0000256" key="3">
    <source>
        <dbReference type="RuleBase" id="RU362073"/>
    </source>
</evidence>
<comment type="function">
    <text evidence="3">Flagellin is the subunit protein which polymerizes to form the filaments of bacterial flagella.</text>
</comment>
<dbReference type="Pfam" id="PF00700">
    <property type="entry name" value="Flagellin_C"/>
    <property type="match status" value="1"/>
</dbReference>
<dbReference type="RefSeq" id="WP_260792571.1">
    <property type="nucleotide sequence ID" value="NZ_CP093313.1"/>
</dbReference>
<dbReference type="SUPFAM" id="SSF64518">
    <property type="entry name" value="Phase 1 flagellin"/>
    <property type="match status" value="1"/>
</dbReference>
<dbReference type="Proteomes" id="UP001059380">
    <property type="component" value="Chromosome"/>
</dbReference>
<proteinExistence type="inferred from homology"/>
<evidence type="ECO:0000313" key="7">
    <source>
        <dbReference type="Proteomes" id="UP001059380"/>
    </source>
</evidence>
<evidence type="ECO:0000259" key="4">
    <source>
        <dbReference type="Pfam" id="PF00669"/>
    </source>
</evidence>
<keyword evidence="2 3" id="KW-0975">Bacterial flagellum</keyword>
<comment type="similarity">
    <text evidence="1 3">Belongs to the bacterial flagellin family.</text>
</comment>
<evidence type="ECO:0000313" key="6">
    <source>
        <dbReference type="EMBL" id="UWZ83236.1"/>
    </source>
</evidence>
<dbReference type="GO" id="GO:0005576">
    <property type="term" value="C:extracellular region"/>
    <property type="evidence" value="ECO:0007669"/>
    <property type="project" value="UniProtKB-SubCell"/>
</dbReference>
<evidence type="ECO:0000256" key="2">
    <source>
        <dbReference type="ARBA" id="ARBA00023143"/>
    </source>
</evidence>
<feature type="domain" description="Flagellin N-terminal" evidence="4">
    <location>
        <begin position="6"/>
        <end position="139"/>
    </location>
</feature>
<feature type="domain" description="Flagellin C-terminal" evidence="5">
    <location>
        <begin position="464"/>
        <end position="548"/>
    </location>
</feature>
<keyword evidence="3" id="KW-0964">Secreted</keyword>
<reference evidence="6" key="1">
    <citation type="submission" date="2021-04" db="EMBL/GenBank/DDBJ databases">
        <title>Phylogenetic analysis of Acidobacteriaceae.</title>
        <authorList>
            <person name="Qiu L."/>
            <person name="Zhang Q."/>
        </authorList>
    </citation>
    <scope>NUCLEOTIDE SEQUENCE</scope>
    <source>
        <strain evidence="6">DSM 25168</strain>
    </source>
</reference>
<dbReference type="GO" id="GO:0005198">
    <property type="term" value="F:structural molecule activity"/>
    <property type="evidence" value="ECO:0007669"/>
    <property type="project" value="UniProtKB-UniRule"/>
</dbReference>